<dbReference type="EMBL" id="LPUY01000012">
    <property type="protein sequence ID" value="KUP94578.1"/>
    <property type="molecule type" value="Genomic_DNA"/>
</dbReference>
<dbReference type="CDD" id="cd02231">
    <property type="entry name" value="cupin_BLL6423-like"/>
    <property type="match status" value="1"/>
</dbReference>
<comment type="caution">
    <text evidence="1">The sequence shown here is derived from an EMBL/GenBank/DDBJ whole genome shotgun (WGS) entry which is preliminary data.</text>
</comment>
<dbReference type="PANTHER" id="PTHR36156:SF2">
    <property type="entry name" value="CUPIN TYPE-2 DOMAIN-CONTAINING PROTEIN"/>
    <property type="match status" value="1"/>
</dbReference>
<gene>
    <name evidence="1" type="ORF">TRIHO_05040</name>
</gene>
<dbReference type="InterPro" id="IPR047142">
    <property type="entry name" value="OryJ/VirC-like"/>
</dbReference>
<keyword evidence="2" id="KW-1185">Reference proteome</keyword>
<dbReference type="RefSeq" id="WP_232367689.1">
    <property type="nucleotide sequence ID" value="NZ_LPUY01000012.1"/>
</dbReference>
<sequence>MNMTQFRRVVTGHDTKGKAIIESDQTADQFLERPNRPGVRLTNFWISDGTPAEYDGATETCTGDFTLHPPAMGSVFRCVEFQPEDPEVMATLDGPSAFAEMGAAENIVQNARHPFMHRTDSVDYAMVITGEIWMLMDDPADDVLLKAGDICIQRGTNHAWSNRGTETCIIMFVLNDGVTTREATGHARTGIPARPVS</sequence>
<dbReference type="AlphaFoldDB" id="A0A132C1T3"/>
<evidence type="ECO:0008006" key="3">
    <source>
        <dbReference type="Google" id="ProtNLM"/>
    </source>
</evidence>
<dbReference type="Gene3D" id="2.20.70.150">
    <property type="match status" value="1"/>
</dbReference>
<proteinExistence type="predicted"/>
<dbReference type="SUPFAM" id="SSF51182">
    <property type="entry name" value="RmlC-like cupins"/>
    <property type="match status" value="1"/>
</dbReference>
<dbReference type="InterPro" id="IPR011051">
    <property type="entry name" value="RmlC_Cupin_sf"/>
</dbReference>
<dbReference type="PANTHER" id="PTHR36156">
    <property type="entry name" value="SLR2101 PROTEIN"/>
    <property type="match status" value="1"/>
</dbReference>
<dbReference type="Gene3D" id="2.60.120.10">
    <property type="entry name" value="Jelly Rolls"/>
    <property type="match status" value="1"/>
</dbReference>
<reference evidence="1 2" key="1">
    <citation type="submission" date="2015-12" db="EMBL/GenBank/DDBJ databases">
        <title>Genome sequence of the marine Rhodobacteraceae strain O3.65, Candidatus Tritonibacter horizontis.</title>
        <authorList>
            <person name="Poehlein A."/>
            <person name="Giebel H.A."/>
            <person name="Voget S."/>
            <person name="Brinkhoff T."/>
        </authorList>
    </citation>
    <scope>NUCLEOTIDE SEQUENCE [LARGE SCALE GENOMIC DNA]</scope>
    <source>
        <strain evidence="1 2">O3.65</strain>
    </source>
</reference>
<evidence type="ECO:0000313" key="2">
    <source>
        <dbReference type="Proteomes" id="UP000068382"/>
    </source>
</evidence>
<name>A0A132C1T3_9RHOB</name>
<accession>A0A132C1T3</accession>
<dbReference type="InterPro" id="IPR014710">
    <property type="entry name" value="RmlC-like_jellyroll"/>
</dbReference>
<evidence type="ECO:0000313" key="1">
    <source>
        <dbReference type="EMBL" id="KUP94578.1"/>
    </source>
</evidence>
<organism evidence="1 2">
    <name type="scientific">Tritonibacter horizontis</name>
    <dbReference type="NCBI Taxonomy" id="1768241"/>
    <lineage>
        <taxon>Bacteria</taxon>
        <taxon>Pseudomonadati</taxon>
        <taxon>Pseudomonadota</taxon>
        <taxon>Alphaproteobacteria</taxon>
        <taxon>Rhodobacterales</taxon>
        <taxon>Paracoccaceae</taxon>
        <taxon>Tritonibacter</taxon>
    </lineage>
</organism>
<protein>
    <recommendedName>
        <fullName evidence="3">Cupin domain protein</fullName>
    </recommendedName>
</protein>
<dbReference type="Proteomes" id="UP000068382">
    <property type="component" value="Unassembled WGS sequence"/>
</dbReference>